<dbReference type="EMBL" id="MWPZ01000016">
    <property type="protein sequence ID" value="TIC89479.1"/>
    <property type="molecule type" value="Genomic_DNA"/>
</dbReference>
<proteinExistence type="predicted"/>
<protein>
    <submittedName>
        <fullName evidence="1">Uncharacterized protein</fullName>
    </submittedName>
</protein>
<name>A0A4T0VC65_9PEZI</name>
<accession>A0A4T0VC65</accession>
<dbReference type="AlphaFoldDB" id="A0A4T0VC65"/>
<sequence>MDRLKIQFDNANDAPRQGDVAVPTVQKRGHPSMLLSPLEKAIAAGNHMSEVEPRRLRRRFGHPSVYRLRKLPHKAGQKVHLDAIARWTKYCQHCQLHGQSPHRPRFAIQDVEGYAFHHEIVVDVMYLEGSRPVLDVVDSATAFHAARLPKATSAKSTWAGAGRNFTAAEFRHEAEAMSIDVEIVPAENHDSVGKVGRYHAAVRRAYEIIQEECPTLPRDSAVQGAIKSVSDTAGPDGLVPTLVVFGAYPRMADGSPPSPDITPRVEAIRKASAAVGKIHAKRQVNDALATHHGPDTAALKRSRPVGPQVRVWRETKGWTGPYRLVDVDGETCVIDVNGPPNFRSTVIKPYHQEDSSDNAEINEGTQVTAEDLRRFEDSTVVVEIPPQRGESFESSIAFVTGVQMTFLSKKEAADRALALKLRNEGVTTTPGAPFEESNRKEVDNLIDRGGYANDGKVAIRTQSPTIQQSSQRFLLALASSILTIKGSTLWICDIAQAYTYSTSKLDRTNLAHLPIQIQDQYPEGTIIEAMKPLYGVAEAGTHWWATYTNHHKKKLQMETTAYNPCLLLATAENPHFGIVGMQTEDTIGLGDSAFDELEDDELKNAALLAKPKGYLSAANPLLFNGGIVSMGNDGRVTPRQKGQGLKLETIDPKSVTAASEYVKQQARGAYIATVCQPEASFNLPTAAEHQQPSLEEMAPLHRRLTWQKRSIDRGPKRIPLDLATATIFVFVDGSLANNADPSSPIGFVILLANKKVDDDSGTFEINANIIHFSSTKSK</sequence>
<reference evidence="1 2" key="1">
    <citation type="journal article" date="2019" name="Genome Biol. Evol.">
        <title>Genomic Plasticity Mediated by Transposable Elements in the Plant Pathogenic Fungus Colletotrichum higginsianum.</title>
        <authorList>
            <person name="Tsushima A."/>
            <person name="Gan P."/>
            <person name="Kumakura N."/>
            <person name="Narusaka M."/>
            <person name="Takano Y."/>
            <person name="Narusaka Y."/>
            <person name="Shirasu K."/>
        </authorList>
    </citation>
    <scope>NUCLEOTIDE SEQUENCE [LARGE SCALE GENOMIC DNA]</scope>
    <source>
        <strain evidence="1 2">MAFF305635-RFP</strain>
    </source>
</reference>
<comment type="caution">
    <text evidence="1">The sequence shown here is derived from an EMBL/GenBank/DDBJ whole genome shotgun (WGS) entry which is preliminary data.</text>
</comment>
<evidence type="ECO:0000313" key="1">
    <source>
        <dbReference type="EMBL" id="TIC89479.1"/>
    </source>
</evidence>
<evidence type="ECO:0000313" key="2">
    <source>
        <dbReference type="Proteomes" id="UP000305883"/>
    </source>
</evidence>
<dbReference type="OrthoDB" id="5242358at2759"/>
<organism evidence="1 2">
    <name type="scientific">Colletotrichum higginsianum</name>
    <dbReference type="NCBI Taxonomy" id="80884"/>
    <lineage>
        <taxon>Eukaryota</taxon>
        <taxon>Fungi</taxon>
        <taxon>Dikarya</taxon>
        <taxon>Ascomycota</taxon>
        <taxon>Pezizomycotina</taxon>
        <taxon>Sordariomycetes</taxon>
        <taxon>Hypocreomycetidae</taxon>
        <taxon>Glomerellales</taxon>
        <taxon>Glomerellaceae</taxon>
        <taxon>Colletotrichum</taxon>
        <taxon>Colletotrichum destructivum species complex</taxon>
    </lineage>
</organism>
<dbReference type="Proteomes" id="UP000305883">
    <property type="component" value="Unassembled WGS sequence"/>
</dbReference>
<gene>
    <name evidence="1" type="ORF">CH35J_012864</name>
</gene>